<evidence type="ECO:0000313" key="2">
    <source>
        <dbReference type="Proteomes" id="UP000240920"/>
    </source>
</evidence>
<name>A0A1D8KIU6_9CAUD</name>
<dbReference type="Proteomes" id="UP000240920">
    <property type="component" value="Segment"/>
</dbReference>
<gene>
    <name evidence="1" type="ORF">S250808_074</name>
</gene>
<reference evidence="1 2" key="1">
    <citation type="journal article" date="2016" name="Virology">
        <title>The genomic content and context of auxiliary metabolic genes in marine cyanomyoviruses.</title>
        <authorList>
            <person name="Crummett L.T."/>
            <person name="Puxty R.J."/>
            <person name="Weihe C."/>
            <person name="Marston M.F."/>
            <person name="Martiny J.B."/>
        </authorList>
    </citation>
    <scope>NUCLEOTIDE SEQUENCE [LARGE SCALE GENOMIC DNA]</scope>
    <source>
        <strain evidence="1">0808SB25</strain>
    </source>
</reference>
<dbReference type="EMBL" id="KU686197">
    <property type="protein sequence ID" value="AOV58579.1"/>
    <property type="molecule type" value="Genomic_DNA"/>
</dbReference>
<organism evidence="1 2">
    <name type="scientific">Synechococcus phage S-CAM3</name>
    <dbReference type="NCBI Taxonomy" id="1883366"/>
    <lineage>
        <taxon>Viruses</taxon>
        <taxon>Duplodnaviria</taxon>
        <taxon>Heunggongvirae</taxon>
        <taxon>Uroviricota</taxon>
        <taxon>Caudoviricetes</taxon>
        <taxon>Pantevenvirales</taxon>
        <taxon>Kyanoviridae</taxon>
        <taxon>Charybdisvirus</taxon>
        <taxon>Charybdisvirus scam3</taxon>
    </lineage>
</organism>
<evidence type="ECO:0000313" key="1">
    <source>
        <dbReference type="EMBL" id="AOV58579.1"/>
    </source>
</evidence>
<sequence length="85" mass="9577">MDQPTYAVQPAAWGNFDGWGCDYAINISHAYKIAKIWREMNYRHGQGEDMMIFKILPGGNPIAWVRVYADESVDAVTDEALALLV</sequence>
<proteinExistence type="predicted"/>
<protein>
    <submittedName>
        <fullName evidence="1">Uncharacterized protein</fullName>
    </submittedName>
</protein>
<accession>A0A1D8KIU6</accession>